<feature type="domain" description="O-methyltransferase C-terminal" evidence="6">
    <location>
        <begin position="150"/>
        <end position="355"/>
    </location>
</feature>
<evidence type="ECO:0000313" key="9">
    <source>
        <dbReference type="Proteomes" id="UP000301309"/>
    </source>
</evidence>
<feature type="active site" description="Proton acceptor" evidence="4">
    <location>
        <position position="285"/>
    </location>
</feature>
<evidence type="ECO:0000259" key="7">
    <source>
        <dbReference type="Pfam" id="PF08100"/>
    </source>
</evidence>
<dbReference type="InterPro" id="IPR036388">
    <property type="entry name" value="WH-like_DNA-bd_sf"/>
</dbReference>
<proteinExistence type="predicted"/>
<dbReference type="CDD" id="cd02440">
    <property type="entry name" value="AdoMet_MTases"/>
    <property type="match status" value="1"/>
</dbReference>
<reference evidence="8 9" key="1">
    <citation type="journal article" date="2020" name="Int. J. Syst. Evol. Microbiol.">
        <title>Reclassification of Streptomyces castelarensis and Streptomyces sporoclivatus as later heterotypic synonyms of Streptomyces antimycoticus.</title>
        <authorList>
            <person name="Komaki H."/>
            <person name="Tamura T."/>
        </authorList>
    </citation>
    <scope>NUCLEOTIDE SEQUENCE [LARGE SCALE GENOMIC DNA]</scope>
    <source>
        <strain evidence="8 9">NBRC 13459</strain>
    </source>
</reference>
<dbReference type="EMBL" id="BJHW01000001">
    <property type="protein sequence ID" value="GDY51713.1"/>
    <property type="molecule type" value="Genomic_DNA"/>
</dbReference>
<sequence>MNSQPPGEAHAPAPTPPQADAATAPATTAPEASASKVSASEASTSGQSMEMLRLLSGFQQSQALYALAKLGVATALHGGPMTVGELAKATETDADALGRLLHILSGIGVVTHRGEDGFALTPLGSTLVADVPGSVRDMAIMWMETHYAPFSELVTTVRTGTPAATAHFGQSFAEWLGTHPEHLPVMASAMANLTYGPKDAALAGYRLPPGEVVADIGGADGSVLARLLADEPGRRGIVFDMEHVVSTAHARLAGQGLADRIEVRAGDFFEGVPAADVYLLSTVLHDWDDVSCGRILGRIAEAAPHGARLVVVETVLSEGDEPHPSKLLDLTMLGMVSGHERRETEFAALFAGAGFTLDRRVPGPVDSPFAILEATLTR</sequence>
<dbReference type="Proteomes" id="UP000301309">
    <property type="component" value="Unassembled WGS sequence"/>
</dbReference>
<name>A0A4D4L139_STRVO</name>
<keyword evidence="1 8" id="KW-0489">Methyltransferase</keyword>
<keyword evidence="9" id="KW-1185">Reference proteome</keyword>
<dbReference type="Gene3D" id="1.10.10.10">
    <property type="entry name" value="Winged helix-like DNA-binding domain superfamily/Winged helix DNA-binding domain"/>
    <property type="match status" value="1"/>
</dbReference>
<dbReference type="Gene3D" id="3.40.50.150">
    <property type="entry name" value="Vaccinia Virus protein VP39"/>
    <property type="match status" value="1"/>
</dbReference>
<feature type="domain" description="O-methyltransferase dimerisation" evidence="7">
    <location>
        <begin position="53"/>
        <end position="129"/>
    </location>
</feature>
<organism evidence="8 9">
    <name type="scientific">Streptomyces violaceusniger</name>
    <dbReference type="NCBI Taxonomy" id="68280"/>
    <lineage>
        <taxon>Bacteria</taxon>
        <taxon>Bacillati</taxon>
        <taxon>Actinomycetota</taxon>
        <taxon>Actinomycetes</taxon>
        <taxon>Kitasatosporales</taxon>
        <taxon>Streptomycetaceae</taxon>
        <taxon>Streptomyces</taxon>
        <taxon>Streptomyces violaceusniger group</taxon>
    </lineage>
</organism>
<dbReference type="PIRSF" id="PIRSF005739">
    <property type="entry name" value="O-mtase"/>
    <property type="match status" value="1"/>
</dbReference>
<dbReference type="AlphaFoldDB" id="A0A4D4L139"/>
<accession>A0A4D4L139</accession>
<dbReference type="SUPFAM" id="SSF53335">
    <property type="entry name" value="S-adenosyl-L-methionine-dependent methyltransferases"/>
    <property type="match status" value="1"/>
</dbReference>
<dbReference type="InterPro" id="IPR016461">
    <property type="entry name" value="COMT-like"/>
</dbReference>
<evidence type="ECO:0000259" key="6">
    <source>
        <dbReference type="Pfam" id="PF00891"/>
    </source>
</evidence>
<evidence type="ECO:0000313" key="8">
    <source>
        <dbReference type="EMBL" id="GDY51713.1"/>
    </source>
</evidence>
<comment type="caution">
    <text evidence="8">The sequence shown here is derived from an EMBL/GenBank/DDBJ whole genome shotgun (WGS) entry which is preliminary data.</text>
</comment>
<dbReference type="InterPro" id="IPR029063">
    <property type="entry name" value="SAM-dependent_MTases_sf"/>
</dbReference>
<keyword evidence="3" id="KW-0949">S-adenosyl-L-methionine</keyword>
<dbReference type="GO" id="GO:0046983">
    <property type="term" value="F:protein dimerization activity"/>
    <property type="evidence" value="ECO:0007669"/>
    <property type="project" value="InterPro"/>
</dbReference>
<dbReference type="Pfam" id="PF00891">
    <property type="entry name" value="Methyltransf_2"/>
    <property type="match status" value="1"/>
</dbReference>
<dbReference type="GO" id="GO:0032259">
    <property type="term" value="P:methylation"/>
    <property type="evidence" value="ECO:0007669"/>
    <property type="project" value="UniProtKB-KW"/>
</dbReference>
<evidence type="ECO:0000256" key="1">
    <source>
        <dbReference type="ARBA" id="ARBA00022603"/>
    </source>
</evidence>
<evidence type="ECO:0000256" key="3">
    <source>
        <dbReference type="ARBA" id="ARBA00022691"/>
    </source>
</evidence>
<feature type="compositionally biased region" description="Low complexity" evidence="5">
    <location>
        <begin position="18"/>
        <end position="42"/>
    </location>
</feature>
<feature type="region of interest" description="Disordered" evidence="5">
    <location>
        <begin position="1"/>
        <end position="42"/>
    </location>
</feature>
<protein>
    <submittedName>
        <fullName evidence="8">O-methyltransferase</fullName>
    </submittedName>
</protein>
<dbReference type="PROSITE" id="PS51683">
    <property type="entry name" value="SAM_OMT_II"/>
    <property type="match status" value="1"/>
</dbReference>
<evidence type="ECO:0000256" key="2">
    <source>
        <dbReference type="ARBA" id="ARBA00022679"/>
    </source>
</evidence>
<dbReference type="Pfam" id="PF08100">
    <property type="entry name" value="Dimerisation"/>
    <property type="match status" value="1"/>
</dbReference>
<dbReference type="InterPro" id="IPR001077">
    <property type="entry name" value="COMT_C"/>
</dbReference>
<dbReference type="SUPFAM" id="SSF46785">
    <property type="entry name" value="Winged helix' DNA-binding domain"/>
    <property type="match status" value="1"/>
</dbReference>
<dbReference type="PANTHER" id="PTHR43712:SF2">
    <property type="entry name" value="O-METHYLTRANSFERASE CICE"/>
    <property type="match status" value="1"/>
</dbReference>
<dbReference type="GO" id="GO:0008171">
    <property type="term" value="F:O-methyltransferase activity"/>
    <property type="evidence" value="ECO:0007669"/>
    <property type="project" value="InterPro"/>
</dbReference>
<dbReference type="OrthoDB" id="4145676at2"/>
<dbReference type="InterPro" id="IPR012967">
    <property type="entry name" value="COMT_dimerisation"/>
</dbReference>
<gene>
    <name evidence="8" type="ORF">SVIO_023360</name>
</gene>
<evidence type="ECO:0000256" key="5">
    <source>
        <dbReference type="SAM" id="MobiDB-lite"/>
    </source>
</evidence>
<keyword evidence="2 8" id="KW-0808">Transferase</keyword>
<evidence type="ECO:0000256" key="4">
    <source>
        <dbReference type="PIRSR" id="PIRSR005739-1"/>
    </source>
</evidence>
<dbReference type="Gene3D" id="1.10.287.1350">
    <property type="match status" value="1"/>
</dbReference>
<dbReference type="InterPro" id="IPR036390">
    <property type="entry name" value="WH_DNA-bd_sf"/>
</dbReference>
<dbReference type="PANTHER" id="PTHR43712">
    <property type="entry name" value="PUTATIVE (AFU_ORTHOLOGUE AFUA_4G14580)-RELATED"/>
    <property type="match status" value="1"/>
</dbReference>